<dbReference type="InterPro" id="IPR003594">
    <property type="entry name" value="HATPase_dom"/>
</dbReference>
<evidence type="ECO:0000256" key="7">
    <source>
        <dbReference type="PROSITE-ProRule" id="PRU00110"/>
    </source>
</evidence>
<dbReference type="PROSITE" id="PS50851">
    <property type="entry name" value="CHEW"/>
    <property type="match status" value="1"/>
</dbReference>
<dbReference type="Gene3D" id="2.30.30.40">
    <property type="entry name" value="SH3 Domains"/>
    <property type="match status" value="1"/>
</dbReference>
<evidence type="ECO:0000256" key="6">
    <source>
        <dbReference type="ARBA" id="ARBA00023012"/>
    </source>
</evidence>
<dbReference type="InterPro" id="IPR008207">
    <property type="entry name" value="Sig_transdc_His_kin_Hpt_dom"/>
</dbReference>
<dbReference type="PROSITE" id="PS50110">
    <property type="entry name" value="RESPONSE_REGULATORY"/>
    <property type="match status" value="1"/>
</dbReference>
<comment type="catalytic activity">
    <reaction evidence="1">
        <text>ATP + protein L-histidine = ADP + protein N-phospho-L-histidine.</text>
        <dbReference type="EC" id="2.7.13.3"/>
    </reaction>
</comment>
<reference evidence="15" key="2">
    <citation type="journal article" date="2022" name="Microbiol. Resour. Announc.">
        <title>Metagenome Sequencing to Explore Phylogenomics of Terrestrial Cyanobacteria.</title>
        <authorList>
            <person name="Ward R.D."/>
            <person name="Stajich J.E."/>
            <person name="Johansen J.R."/>
            <person name="Huntemann M."/>
            <person name="Clum A."/>
            <person name="Foster B."/>
            <person name="Foster B."/>
            <person name="Roux S."/>
            <person name="Palaniappan K."/>
            <person name="Varghese N."/>
            <person name="Mukherjee S."/>
            <person name="Reddy T.B.K."/>
            <person name="Daum C."/>
            <person name="Copeland A."/>
            <person name="Chen I.A."/>
            <person name="Ivanova N.N."/>
            <person name="Kyrpides N.C."/>
            <person name="Shapiro N."/>
            <person name="Eloe-Fadrosh E.A."/>
            <person name="Pietrasiak N."/>
        </authorList>
    </citation>
    <scope>NUCLEOTIDE SEQUENCE</scope>
    <source>
        <strain evidence="15">UHER 2000/2452</strain>
    </source>
</reference>
<dbReference type="SMART" id="SM00448">
    <property type="entry name" value="REC"/>
    <property type="match status" value="1"/>
</dbReference>
<feature type="region of interest" description="Disordered" evidence="10">
    <location>
        <begin position="329"/>
        <end position="361"/>
    </location>
</feature>
<dbReference type="InterPro" id="IPR001789">
    <property type="entry name" value="Sig_transdc_resp-reg_receiver"/>
</dbReference>
<dbReference type="Pfam" id="PF01584">
    <property type="entry name" value="CheW"/>
    <property type="match status" value="1"/>
</dbReference>
<dbReference type="InterPro" id="IPR036097">
    <property type="entry name" value="HisK_dim/P_sf"/>
</dbReference>
<keyword evidence="5" id="KW-0418">Kinase</keyword>
<dbReference type="InterPro" id="IPR036061">
    <property type="entry name" value="CheW-like_dom_sf"/>
</dbReference>
<dbReference type="FunFam" id="3.30.565.10:FF:000016">
    <property type="entry name" value="Chemotaxis protein CheA, putative"/>
    <property type="match status" value="1"/>
</dbReference>
<dbReference type="SMART" id="SM00073">
    <property type="entry name" value="HPT"/>
    <property type="match status" value="1"/>
</dbReference>
<sequence>MTQNKELEIQLQFLDEAQEYLGALETALLGLASSGVDIDRINAALRAAHSIKGGAGMMGFQTLSAMAHRLEDSFKVLKIQRHTIEIDGDLEGLLLTGVDCLRQVIECDRATLSTLSSTTQSPDYQGVNPQWLDQYANPIFEQLHDRLGDPEAEDANSMLSPEEGQDVIPMLFQTEVEGCLERLESVMAEHSPCLREEVDILAQELGGLGEMLQLPAFTELCGSVSQQITAASADRLEEVAALALQMWRRSQALVLTGNLEALPRLLDIAPDTNFDAAPDTAPDTIFEQTETNGEIAASWSDFDLFEGLTGAEDWTSAENWTDVEDWASAADSVTSDSATSETAASEAATSETATSETQSIPLEEPFSISIDALAEPESAETITVRSVRSTHRKAARQNTEFQVPEITLDPNTLKDSPENSVRVPSKQLDQLSDLFGELTIERNGLDLHLKRLRNLVQMLTQRVQTLDRSNAQLRNSYDRVSMQSSFGLPVLGFGATPQARLLIGSDESRLDEAYSANLGKFDTLEMDRYNEHHLMSQEVMETIVQIQEVSSDIEISLEDTEQTSRELRKTSRQLRAKLTQVRMRPLTDITDRFPRAIRELSLQHGKPVQIQIHGANTLVDRNILEALSDPLMHLLRNAFDHGIEDAQTRSDRGKPEQGLIEIRALHRNNRTIITLRDDGGGIPLDKVRAKARQMGLDEVLLTAATDEELLSLIFEPGFSTSDQVTALSGRGVGMDVVRDRLRQIQGEIKVDTQPGLGTTFTLSVPFTLSVARVLIAESHGMLMAFPIDAIEEMLLLPPEQVITTAGNEAFTWEDTMVQLIRLSQWLEFRRAYQPEGLETQASINVPTVLLLTQGSQLVGLQIDRNWGEQEVAIRKVEGGLPMPAGFSNCTILGDGRVVPLVNVPELLHWIASCERSQVDAVRLPNAHALPAALLPSEAVYGDRQPTVLVIDDSINVRRLLALTLEKAGYQVAQAKDGQDALDKLSAGLQVQVVICDIEMPRLDGYGFLAKVKASPPLERIPIAMLTSRSGEKHRQLAMSLGASAYFSKPYNEQALLQTLESLVELEAAI</sequence>
<dbReference type="PANTHER" id="PTHR43395:SF1">
    <property type="entry name" value="CHEMOTAXIS PROTEIN CHEA"/>
    <property type="match status" value="1"/>
</dbReference>
<dbReference type="InterPro" id="IPR037006">
    <property type="entry name" value="CheA-like_homodim_sf"/>
</dbReference>
<evidence type="ECO:0000256" key="1">
    <source>
        <dbReference type="ARBA" id="ARBA00000085"/>
    </source>
</evidence>
<dbReference type="InterPro" id="IPR011006">
    <property type="entry name" value="CheY-like_superfamily"/>
</dbReference>
<feature type="domain" description="CheW-like" evidence="13">
    <location>
        <begin position="770"/>
        <end position="912"/>
    </location>
</feature>
<dbReference type="Pfam" id="PF02895">
    <property type="entry name" value="H-kinase_dim"/>
    <property type="match status" value="1"/>
</dbReference>
<dbReference type="InterPro" id="IPR002545">
    <property type="entry name" value="CheW-lke_dom"/>
</dbReference>
<keyword evidence="6" id="KW-0902">Two-component regulatory system</keyword>
<dbReference type="InterPro" id="IPR036641">
    <property type="entry name" value="HPT_dom_sf"/>
</dbReference>
<dbReference type="PROSITE" id="PS50894">
    <property type="entry name" value="HPT"/>
    <property type="match status" value="1"/>
</dbReference>
<keyword evidence="3 8" id="KW-0597">Phosphoprotein</keyword>
<dbReference type="GO" id="GO:0005737">
    <property type="term" value="C:cytoplasm"/>
    <property type="evidence" value="ECO:0007669"/>
    <property type="project" value="InterPro"/>
</dbReference>
<feature type="compositionally biased region" description="Low complexity" evidence="10">
    <location>
        <begin position="329"/>
        <end position="357"/>
    </location>
</feature>
<dbReference type="SMART" id="SM00260">
    <property type="entry name" value="CheW"/>
    <property type="match status" value="1"/>
</dbReference>
<dbReference type="GO" id="GO:0006935">
    <property type="term" value="P:chemotaxis"/>
    <property type="evidence" value="ECO:0007669"/>
    <property type="project" value="InterPro"/>
</dbReference>
<dbReference type="Pfam" id="PF02518">
    <property type="entry name" value="HATPase_c"/>
    <property type="match status" value="1"/>
</dbReference>
<accession>A0A951Q6W0</accession>
<evidence type="ECO:0000259" key="13">
    <source>
        <dbReference type="PROSITE" id="PS50851"/>
    </source>
</evidence>
<name>A0A951Q6W0_9CYAN</name>
<evidence type="ECO:0000256" key="5">
    <source>
        <dbReference type="ARBA" id="ARBA00022777"/>
    </source>
</evidence>
<dbReference type="InterPro" id="IPR005467">
    <property type="entry name" value="His_kinase_dom"/>
</dbReference>
<dbReference type="Pfam" id="PF00072">
    <property type="entry name" value="Response_reg"/>
    <property type="match status" value="1"/>
</dbReference>
<dbReference type="Gene3D" id="3.40.50.2300">
    <property type="match status" value="1"/>
</dbReference>
<dbReference type="InterPro" id="IPR004358">
    <property type="entry name" value="Sig_transdc_His_kin-like_C"/>
</dbReference>
<evidence type="ECO:0000259" key="11">
    <source>
        <dbReference type="PROSITE" id="PS50109"/>
    </source>
</evidence>
<dbReference type="AlphaFoldDB" id="A0A951Q6W0"/>
<feature type="domain" description="Response regulatory" evidence="12">
    <location>
        <begin position="946"/>
        <end position="1063"/>
    </location>
</feature>
<comment type="caution">
    <text evidence="15">The sequence shown here is derived from an EMBL/GenBank/DDBJ whole genome shotgun (WGS) entry which is preliminary data.</text>
</comment>
<dbReference type="SUPFAM" id="SSF50341">
    <property type="entry name" value="CheW-like"/>
    <property type="match status" value="1"/>
</dbReference>
<dbReference type="SUPFAM" id="SSF47226">
    <property type="entry name" value="Histidine-containing phosphotransfer domain, HPT domain"/>
    <property type="match status" value="1"/>
</dbReference>
<dbReference type="Gene3D" id="1.20.120.160">
    <property type="entry name" value="HPT domain"/>
    <property type="match status" value="1"/>
</dbReference>
<dbReference type="Gene3D" id="3.30.565.10">
    <property type="entry name" value="Histidine kinase-like ATPase, C-terminal domain"/>
    <property type="match status" value="1"/>
</dbReference>
<dbReference type="PRINTS" id="PR00344">
    <property type="entry name" value="BCTRLSENSOR"/>
</dbReference>
<feature type="modified residue" description="Phosphohistidine" evidence="7">
    <location>
        <position position="49"/>
    </location>
</feature>
<dbReference type="SMART" id="SM01231">
    <property type="entry name" value="H-kinase_dim"/>
    <property type="match status" value="1"/>
</dbReference>
<dbReference type="Gene3D" id="1.10.287.560">
    <property type="entry name" value="Histidine kinase CheA-like, homodimeric domain"/>
    <property type="match status" value="1"/>
</dbReference>
<protein>
    <recommendedName>
        <fullName evidence="2">histidine kinase</fullName>
        <ecNumber evidence="2">2.7.13.3</ecNumber>
    </recommendedName>
</protein>
<reference evidence="15" key="1">
    <citation type="submission" date="2021-05" db="EMBL/GenBank/DDBJ databases">
        <authorList>
            <person name="Pietrasiak N."/>
            <person name="Ward R."/>
            <person name="Stajich J.E."/>
            <person name="Kurbessoian T."/>
        </authorList>
    </citation>
    <scope>NUCLEOTIDE SEQUENCE</scope>
    <source>
        <strain evidence="15">UHER 2000/2452</strain>
    </source>
</reference>
<dbReference type="CDD" id="cd16916">
    <property type="entry name" value="HATPase_CheA-like"/>
    <property type="match status" value="1"/>
</dbReference>
<evidence type="ECO:0000313" key="16">
    <source>
        <dbReference type="Proteomes" id="UP000757435"/>
    </source>
</evidence>
<dbReference type="SUPFAM" id="SSF55874">
    <property type="entry name" value="ATPase domain of HSP90 chaperone/DNA topoisomerase II/histidine kinase"/>
    <property type="match status" value="1"/>
</dbReference>
<evidence type="ECO:0000256" key="9">
    <source>
        <dbReference type="SAM" id="Coils"/>
    </source>
</evidence>
<feature type="modified residue" description="4-aspartylphosphate" evidence="8">
    <location>
        <position position="996"/>
    </location>
</feature>
<dbReference type="InterPro" id="IPR004105">
    <property type="entry name" value="CheA-like_dim"/>
</dbReference>
<organism evidence="15 16">
    <name type="scientific">Drouetiella hepatica Uher 2000/2452</name>
    <dbReference type="NCBI Taxonomy" id="904376"/>
    <lineage>
        <taxon>Bacteria</taxon>
        <taxon>Bacillati</taxon>
        <taxon>Cyanobacteriota</taxon>
        <taxon>Cyanophyceae</taxon>
        <taxon>Oculatellales</taxon>
        <taxon>Oculatellaceae</taxon>
        <taxon>Drouetiella</taxon>
    </lineage>
</organism>
<dbReference type="SUPFAM" id="SSF52172">
    <property type="entry name" value="CheY-like"/>
    <property type="match status" value="1"/>
</dbReference>
<dbReference type="InterPro" id="IPR036890">
    <property type="entry name" value="HATPase_C_sf"/>
</dbReference>
<evidence type="ECO:0000259" key="12">
    <source>
        <dbReference type="PROSITE" id="PS50110"/>
    </source>
</evidence>
<dbReference type="SMART" id="SM00387">
    <property type="entry name" value="HATPase_c"/>
    <property type="match status" value="1"/>
</dbReference>
<evidence type="ECO:0000256" key="4">
    <source>
        <dbReference type="ARBA" id="ARBA00022679"/>
    </source>
</evidence>
<evidence type="ECO:0000256" key="8">
    <source>
        <dbReference type="PROSITE-ProRule" id="PRU00169"/>
    </source>
</evidence>
<feature type="coiled-coil region" evidence="9">
    <location>
        <begin position="449"/>
        <end position="476"/>
    </location>
</feature>
<dbReference type="PROSITE" id="PS50109">
    <property type="entry name" value="HIS_KIN"/>
    <property type="match status" value="1"/>
</dbReference>
<dbReference type="Proteomes" id="UP000757435">
    <property type="component" value="Unassembled WGS sequence"/>
</dbReference>
<evidence type="ECO:0000256" key="3">
    <source>
        <dbReference type="ARBA" id="ARBA00022553"/>
    </source>
</evidence>
<evidence type="ECO:0000259" key="14">
    <source>
        <dbReference type="PROSITE" id="PS50894"/>
    </source>
</evidence>
<evidence type="ECO:0000256" key="10">
    <source>
        <dbReference type="SAM" id="MobiDB-lite"/>
    </source>
</evidence>
<dbReference type="GO" id="GO:0000155">
    <property type="term" value="F:phosphorelay sensor kinase activity"/>
    <property type="evidence" value="ECO:0007669"/>
    <property type="project" value="InterPro"/>
</dbReference>
<dbReference type="Pfam" id="PF01627">
    <property type="entry name" value="Hpt"/>
    <property type="match status" value="1"/>
</dbReference>
<proteinExistence type="predicted"/>
<evidence type="ECO:0000313" key="15">
    <source>
        <dbReference type="EMBL" id="MBW4657433.1"/>
    </source>
</evidence>
<dbReference type="EC" id="2.7.13.3" evidence="2"/>
<dbReference type="SUPFAM" id="SSF47384">
    <property type="entry name" value="Homodimeric domain of signal transducing histidine kinase"/>
    <property type="match status" value="1"/>
</dbReference>
<dbReference type="EMBL" id="JAHHHD010000001">
    <property type="protein sequence ID" value="MBW4657433.1"/>
    <property type="molecule type" value="Genomic_DNA"/>
</dbReference>
<feature type="domain" description="HPt" evidence="14">
    <location>
        <begin position="2"/>
        <end position="108"/>
    </location>
</feature>
<keyword evidence="9" id="KW-0175">Coiled coil</keyword>
<feature type="domain" description="Histidine kinase" evidence="11">
    <location>
        <begin position="534"/>
        <end position="768"/>
    </location>
</feature>
<dbReference type="CDD" id="cd00088">
    <property type="entry name" value="HPT"/>
    <property type="match status" value="1"/>
</dbReference>
<dbReference type="InterPro" id="IPR051315">
    <property type="entry name" value="Bact_Chemotaxis_CheA"/>
</dbReference>
<dbReference type="PANTHER" id="PTHR43395">
    <property type="entry name" value="SENSOR HISTIDINE KINASE CHEA"/>
    <property type="match status" value="1"/>
</dbReference>
<keyword evidence="4" id="KW-0808">Transferase</keyword>
<gene>
    <name evidence="15" type="ORF">KME15_02070</name>
</gene>
<evidence type="ECO:0000256" key="2">
    <source>
        <dbReference type="ARBA" id="ARBA00012438"/>
    </source>
</evidence>